<reference evidence="2 3" key="1">
    <citation type="journal article" date="2019" name="Commun. Biol.">
        <title>The bagworm genome reveals a unique fibroin gene that provides high tensile strength.</title>
        <authorList>
            <person name="Kono N."/>
            <person name="Nakamura H."/>
            <person name="Ohtoshi R."/>
            <person name="Tomita M."/>
            <person name="Numata K."/>
            <person name="Arakawa K."/>
        </authorList>
    </citation>
    <scope>NUCLEOTIDE SEQUENCE [LARGE SCALE GENOMIC DNA]</scope>
</reference>
<feature type="compositionally biased region" description="Polar residues" evidence="1">
    <location>
        <begin position="64"/>
        <end position="76"/>
    </location>
</feature>
<feature type="region of interest" description="Disordered" evidence="1">
    <location>
        <begin position="41"/>
        <end position="82"/>
    </location>
</feature>
<dbReference type="Proteomes" id="UP000299102">
    <property type="component" value="Unassembled WGS sequence"/>
</dbReference>
<evidence type="ECO:0000313" key="2">
    <source>
        <dbReference type="EMBL" id="GBP31553.1"/>
    </source>
</evidence>
<gene>
    <name evidence="2" type="ORF">EVAR_84665_1</name>
</gene>
<comment type="caution">
    <text evidence="2">The sequence shown here is derived from an EMBL/GenBank/DDBJ whole genome shotgun (WGS) entry which is preliminary data.</text>
</comment>
<accession>A0A4C1UYI9</accession>
<sequence>MKGYIKKRIGCGMFIARCPKSNSDFKKHVDQLAAYKGKKDNGYSVTGDDSVAGAHPSTDVERTQPGSALTTHNYPNKWTKHI</sequence>
<evidence type="ECO:0000256" key="1">
    <source>
        <dbReference type="SAM" id="MobiDB-lite"/>
    </source>
</evidence>
<dbReference type="AlphaFoldDB" id="A0A4C1UYI9"/>
<organism evidence="2 3">
    <name type="scientific">Eumeta variegata</name>
    <name type="common">Bagworm moth</name>
    <name type="synonym">Eumeta japonica</name>
    <dbReference type="NCBI Taxonomy" id="151549"/>
    <lineage>
        <taxon>Eukaryota</taxon>
        <taxon>Metazoa</taxon>
        <taxon>Ecdysozoa</taxon>
        <taxon>Arthropoda</taxon>
        <taxon>Hexapoda</taxon>
        <taxon>Insecta</taxon>
        <taxon>Pterygota</taxon>
        <taxon>Neoptera</taxon>
        <taxon>Endopterygota</taxon>
        <taxon>Lepidoptera</taxon>
        <taxon>Glossata</taxon>
        <taxon>Ditrysia</taxon>
        <taxon>Tineoidea</taxon>
        <taxon>Psychidae</taxon>
        <taxon>Oiketicinae</taxon>
        <taxon>Eumeta</taxon>
    </lineage>
</organism>
<protein>
    <submittedName>
        <fullName evidence="2">Uncharacterized protein</fullName>
    </submittedName>
</protein>
<dbReference type="EMBL" id="BGZK01000247">
    <property type="protein sequence ID" value="GBP31553.1"/>
    <property type="molecule type" value="Genomic_DNA"/>
</dbReference>
<proteinExistence type="predicted"/>
<evidence type="ECO:0000313" key="3">
    <source>
        <dbReference type="Proteomes" id="UP000299102"/>
    </source>
</evidence>
<keyword evidence="3" id="KW-1185">Reference proteome</keyword>
<name>A0A4C1UYI9_EUMVA</name>